<comment type="caution">
    <text evidence="1">The sequence shown here is derived from an EMBL/GenBank/DDBJ whole genome shotgun (WGS) entry which is preliminary data.</text>
</comment>
<keyword evidence="2" id="KW-1185">Reference proteome</keyword>
<organism evidence="1 2">
    <name type="scientific">Rosa chinensis</name>
    <name type="common">China rose</name>
    <dbReference type="NCBI Taxonomy" id="74649"/>
    <lineage>
        <taxon>Eukaryota</taxon>
        <taxon>Viridiplantae</taxon>
        <taxon>Streptophyta</taxon>
        <taxon>Embryophyta</taxon>
        <taxon>Tracheophyta</taxon>
        <taxon>Spermatophyta</taxon>
        <taxon>Magnoliopsida</taxon>
        <taxon>eudicotyledons</taxon>
        <taxon>Gunneridae</taxon>
        <taxon>Pentapetalae</taxon>
        <taxon>rosids</taxon>
        <taxon>fabids</taxon>
        <taxon>Rosales</taxon>
        <taxon>Rosaceae</taxon>
        <taxon>Rosoideae</taxon>
        <taxon>Rosoideae incertae sedis</taxon>
        <taxon>Rosa</taxon>
    </lineage>
</organism>
<reference evidence="1 2" key="1">
    <citation type="journal article" date="2018" name="Nat. Genet.">
        <title>The Rosa genome provides new insights in the design of modern roses.</title>
        <authorList>
            <person name="Bendahmane M."/>
        </authorList>
    </citation>
    <scope>NUCLEOTIDE SEQUENCE [LARGE SCALE GENOMIC DNA]</scope>
    <source>
        <strain evidence="2">cv. Old Blush</strain>
    </source>
</reference>
<accession>A0A2P6RY82</accession>
<gene>
    <name evidence="1" type="ORF">RchiOBHm_Chr2g0143551</name>
</gene>
<dbReference type="AlphaFoldDB" id="A0A2P6RY82"/>
<dbReference type="EMBL" id="PDCK01000040">
    <property type="protein sequence ID" value="PRQ51364.1"/>
    <property type="molecule type" value="Genomic_DNA"/>
</dbReference>
<proteinExistence type="predicted"/>
<name>A0A2P6RY82_ROSCH</name>
<evidence type="ECO:0000313" key="1">
    <source>
        <dbReference type="EMBL" id="PRQ51364.1"/>
    </source>
</evidence>
<dbReference type="Gramene" id="PRQ51364">
    <property type="protein sequence ID" value="PRQ51364"/>
    <property type="gene ID" value="RchiOBHm_Chr2g0143551"/>
</dbReference>
<protein>
    <submittedName>
        <fullName evidence="1">Uncharacterized protein</fullName>
    </submittedName>
</protein>
<sequence>MGMLSSGGLLGQRRSPGKNNGFLVSVWEDRSRSVPLESGTRMTVVVEQRCDGSLRRWVLASQIWGSELGRMRSNRDQVLTRFWFWLRSSAGSWISLQHGQTARRRSDAAARRGGVWQRCGDVGAGRSRRWLSDVFALCRGSWFFGWSSGLGRFFWFSFPPLLSEGWFCRCFLVVNMMTIYPYTWSGSFGARCPNG</sequence>
<evidence type="ECO:0000313" key="2">
    <source>
        <dbReference type="Proteomes" id="UP000238479"/>
    </source>
</evidence>
<dbReference type="Proteomes" id="UP000238479">
    <property type="component" value="Chromosome 2"/>
</dbReference>